<sequence>MPVAKDIRALVGMQFKLSLRGSALTLRKGAAEVFGSFCPAAASRRLRLGGPAGKRAVLDGVAEGLGVTDAQLHPLRVAEVRVDHRGLRDAAEFEARLDAVVALLGDLIPQHPRLRVEQVARVGGLAAPEAVAEGRPGIRDVALDVTGVRALDNHDGAAHGVLRVLAGPSLAVAKHIHPCVRMGSKSRLVFCVECGLRPGLGACFVWCFSVTGLGEEPARCCGAGSPFLCCSARQHGVEERHAPHGFGMVPLGQLQVDAAVIRLLEALGLHNPSLAGRRAQLQAGGERVEHRARLPMAGAAREEEVHLRLRRAVSVLAEAQSHRGVLGGGCRRLAKARGLGGGLHGVRSFGVGAALCCSSRNAYIPTWGCEASRVWCFVLDVVCAEDCGVFRVVFQCHGIGRGARAVVRRGFPCPCRSVQQQGVEEHHPAHSLGMVPLGQLQEDAAVVRLHAAVGPNEPPLVGWGVQLQAGGIGVEQSAQLPMGGAGKEYVQLWLGSADLVLAEVQGQPGVAEINHLDGDNVEGDGRGAHSWCSCGFARRSVARRKRHTRSGWRAYQVLSRVWVVCVLEGYAFVETSSPCASGWCEGCHPCFGRCKRSRMAVCLSSFRAAWASSAPQSTSRGRQVWMMGIRSARRLSIPVGTP</sequence>
<reference evidence="1 2" key="1">
    <citation type="journal article" date="2006" name="Proc. Natl. Acad. Sci. U.S.A.">
        <title>Evolution of sensory complexity recorded in a myxobacterial genome.</title>
        <authorList>
            <person name="Goldman B.S."/>
            <person name="Nierman W.C."/>
            <person name="Kaiser D."/>
            <person name="Slater S.C."/>
            <person name="Durkin A.S."/>
            <person name="Eisen J.A."/>
            <person name="Ronning C.M."/>
            <person name="Barbazuk W.B."/>
            <person name="Blanchard M."/>
            <person name="Field C."/>
            <person name="Halling C."/>
            <person name="Hinkle G."/>
            <person name="Iartchuk O."/>
            <person name="Kim H.S."/>
            <person name="Mackenzie C."/>
            <person name="Madupu R."/>
            <person name="Miller N."/>
            <person name="Shvartsbeyn A."/>
            <person name="Sullivan S.A."/>
            <person name="Vaudin M."/>
            <person name="Wiegand R."/>
            <person name="Kaplan H.B."/>
        </authorList>
    </citation>
    <scope>NUCLEOTIDE SEQUENCE [LARGE SCALE GENOMIC DNA]</scope>
    <source>
        <strain evidence="2">DK1622</strain>
    </source>
</reference>
<dbReference type="EnsemblBacteria" id="ABF89103">
    <property type="protein sequence ID" value="ABF89103"/>
    <property type="gene ID" value="MXAN_1825"/>
</dbReference>
<gene>
    <name evidence="1" type="ordered locus">MXAN_1825</name>
</gene>
<protein>
    <submittedName>
        <fullName evidence="1">Uncharacterized protein</fullName>
    </submittedName>
</protein>
<dbReference type="AlphaFoldDB" id="Q1DBA4"/>
<name>Q1DBA4_MYXXD</name>
<evidence type="ECO:0000313" key="2">
    <source>
        <dbReference type="Proteomes" id="UP000002402"/>
    </source>
</evidence>
<dbReference type="HOGENOM" id="CLU_426308_0_0_7"/>
<dbReference type="KEGG" id="mxa:MXAN_1825"/>
<organism evidence="1 2">
    <name type="scientific">Myxococcus xanthus (strain DK1622)</name>
    <dbReference type="NCBI Taxonomy" id="246197"/>
    <lineage>
        <taxon>Bacteria</taxon>
        <taxon>Pseudomonadati</taxon>
        <taxon>Myxococcota</taxon>
        <taxon>Myxococcia</taxon>
        <taxon>Myxococcales</taxon>
        <taxon>Cystobacterineae</taxon>
        <taxon>Myxococcaceae</taxon>
        <taxon>Myxococcus</taxon>
    </lineage>
</organism>
<evidence type="ECO:0000313" key="1">
    <source>
        <dbReference type="EMBL" id="ABF89103.1"/>
    </source>
</evidence>
<dbReference type="EMBL" id="CP000113">
    <property type="protein sequence ID" value="ABF89103.1"/>
    <property type="molecule type" value="Genomic_DNA"/>
</dbReference>
<proteinExistence type="predicted"/>
<accession>Q1DBA4</accession>
<dbReference type="Proteomes" id="UP000002402">
    <property type="component" value="Chromosome"/>
</dbReference>
<keyword evidence="2" id="KW-1185">Reference proteome</keyword>